<feature type="domain" description="N-acetyltransferase" evidence="1">
    <location>
        <begin position="8"/>
        <end position="176"/>
    </location>
</feature>
<protein>
    <submittedName>
        <fullName evidence="2">GNAT family N-acetyltransferase</fullName>
        <ecNumber evidence="2">2.3.-.-</ecNumber>
    </submittedName>
</protein>
<dbReference type="PROSITE" id="PS51186">
    <property type="entry name" value="GNAT"/>
    <property type="match status" value="1"/>
</dbReference>
<dbReference type="GO" id="GO:0016746">
    <property type="term" value="F:acyltransferase activity"/>
    <property type="evidence" value="ECO:0007669"/>
    <property type="project" value="UniProtKB-KW"/>
</dbReference>
<dbReference type="Pfam" id="PF13420">
    <property type="entry name" value="Acetyltransf_4"/>
    <property type="match status" value="1"/>
</dbReference>
<dbReference type="InterPro" id="IPR000182">
    <property type="entry name" value="GNAT_dom"/>
</dbReference>
<organism evidence="2 3">
    <name type="scientific">Gallibacterium melopsittaci</name>
    <dbReference type="NCBI Taxonomy" id="516063"/>
    <lineage>
        <taxon>Bacteria</taxon>
        <taxon>Pseudomonadati</taxon>
        <taxon>Pseudomonadota</taxon>
        <taxon>Gammaproteobacteria</taxon>
        <taxon>Pasteurellales</taxon>
        <taxon>Pasteurellaceae</taxon>
        <taxon>Gallibacterium</taxon>
    </lineage>
</organism>
<name>A0ABV6HYG8_9PAST</name>
<dbReference type="RefSeq" id="WP_382375921.1">
    <property type="nucleotide sequence ID" value="NZ_JBHLWA010000049.1"/>
</dbReference>
<keyword evidence="3" id="KW-1185">Reference proteome</keyword>
<evidence type="ECO:0000259" key="1">
    <source>
        <dbReference type="PROSITE" id="PS51186"/>
    </source>
</evidence>
<dbReference type="EMBL" id="JBHLWA010000049">
    <property type="protein sequence ID" value="MFC0323928.1"/>
    <property type="molecule type" value="Genomic_DNA"/>
</dbReference>
<dbReference type="EC" id="2.3.-.-" evidence="2"/>
<reference evidence="2 3" key="1">
    <citation type="submission" date="2024-09" db="EMBL/GenBank/DDBJ databases">
        <authorList>
            <person name="Sun Q."/>
            <person name="Mori K."/>
        </authorList>
    </citation>
    <scope>NUCLEOTIDE SEQUENCE [LARGE SCALE GENOMIC DNA]</scope>
    <source>
        <strain evidence="2 3">CCM 7538</strain>
    </source>
</reference>
<sequence>MQHNNDDIIIRVATLDDAPAILAIYAPYVEKTAITFEYDVPSLAEFQARMKKTLTKYPYIVAERAGEIVGYAYTSAFVGRAAYDWAVETTIYLKETQIKSGLGKKLYTAIENISKAQHIYNLNACIGYPEKEDQYLTKNSADFHHHLGYRLVGEFRKCGYKFGTWYNMVWMEKFLAEHPEKPEPVIWFPQLKRETLLGLGIQSR</sequence>
<dbReference type="Gene3D" id="3.40.630.30">
    <property type="match status" value="1"/>
</dbReference>
<evidence type="ECO:0000313" key="3">
    <source>
        <dbReference type="Proteomes" id="UP001589769"/>
    </source>
</evidence>
<dbReference type="InterPro" id="IPR016181">
    <property type="entry name" value="Acyl_CoA_acyltransferase"/>
</dbReference>
<proteinExistence type="predicted"/>
<gene>
    <name evidence="2" type="ORF">ACFFHT_10255</name>
</gene>
<dbReference type="CDD" id="cd04301">
    <property type="entry name" value="NAT_SF"/>
    <property type="match status" value="1"/>
</dbReference>
<keyword evidence="2" id="KW-0808">Transferase</keyword>
<evidence type="ECO:0000313" key="2">
    <source>
        <dbReference type="EMBL" id="MFC0323928.1"/>
    </source>
</evidence>
<keyword evidence="2" id="KW-0012">Acyltransferase</keyword>
<accession>A0ABV6HYG8</accession>
<dbReference type="SUPFAM" id="SSF55729">
    <property type="entry name" value="Acyl-CoA N-acyltransferases (Nat)"/>
    <property type="match status" value="1"/>
</dbReference>
<dbReference type="Proteomes" id="UP001589769">
    <property type="component" value="Unassembled WGS sequence"/>
</dbReference>
<comment type="caution">
    <text evidence="2">The sequence shown here is derived from an EMBL/GenBank/DDBJ whole genome shotgun (WGS) entry which is preliminary data.</text>
</comment>